<organism evidence="1">
    <name type="scientific">marine metagenome</name>
    <dbReference type="NCBI Taxonomy" id="408172"/>
    <lineage>
        <taxon>unclassified sequences</taxon>
        <taxon>metagenomes</taxon>
        <taxon>ecological metagenomes</taxon>
    </lineage>
</organism>
<dbReference type="AlphaFoldDB" id="A0A382WWJ8"/>
<evidence type="ECO:0000313" key="1">
    <source>
        <dbReference type="EMBL" id="SVD62960.1"/>
    </source>
</evidence>
<feature type="non-terminal residue" evidence="1">
    <location>
        <position position="26"/>
    </location>
</feature>
<gene>
    <name evidence="1" type="ORF">METZ01_LOCUS415814</name>
</gene>
<proteinExistence type="predicted"/>
<reference evidence="1" key="1">
    <citation type="submission" date="2018-05" db="EMBL/GenBank/DDBJ databases">
        <authorList>
            <person name="Lanie J.A."/>
            <person name="Ng W.-L."/>
            <person name="Kazmierczak K.M."/>
            <person name="Andrzejewski T.M."/>
            <person name="Davidsen T.M."/>
            <person name="Wayne K.J."/>
            <person name="Tettelin H."/>
            <person name="Glass J.I."/>
            <person name="Rusch D."/>
            <person name="Podicherti R."/>
            <person name="Tsui H.-C.T."/>
            <person name="Winkler M.E."/>
        </authorList>
    </citation>
    <scope>NUCLEOTIDE SEQUENCE</scope>
</reference>
<name>A0A382WWJ8_9ZZZZ</name>
<protein>
    <submittedName>
        <fullName evidence="1">Uncharacterized protein</fullName>
    </submittedName>
</protein>
<dbReference type="EMBL" id="UINC01162937">
    <property type="protein sequence ID" value="SVD62960.1"/>
    <property type="molecule type" value="Genomic_DNA"/>
</dbReference>
<accession>A0A382WWJ8</accession>
<sequence length="26" mass="3047">MASLYKNNGTWYIAVNSNRKRKCQSL</sequence>